<dbReference type="GO" id="GO:0005096">
    <property type="term" value="F:GTPase activator activity"/>
    <property type="evidence" value="ECO:0007669"/>
    <property type="project" value="UniProtKB-KW"/>
</dbReference>
<proteinExistence type="predicted"/>
<evidence type="ECO:0000256" key="1">
    <source>
        <dbReference type="ARBA" id="ARBA00022468"/>
    </source>
</evidence>
<protein>
    <submittedName>
        <fullName evidence="4">Rab-GTPase-TBC domain protein</fullName>
    </submittedName>
</protein>
<feature type="region of interest" description="Disordered" evidence="2">
    <location>
        <begin position="325"/>
        <end position="348"/>
    </location>
</feature>
<feature type="compositionally biased region" description="Basic and acidic residues" evidence="2">
    <location>
        <begin position="160"/>
        <end position="181"/>
    </location>
</feature>
<dbReference type="SUPFAM" id="SSF47923">
    <property type="entry name" value="Ypt/Rab-GAP domain of gyp1p"/>
    <property type="match status" value="1"/>
</dbReference>
<dbReference type="PROSITE" id="PS50086">
    <property type="entry name" value="TBC_RABGAP"/>
    <property type="match status" value="1"/>
</dbReference>
<dbReference type="Gene3D" id="1.10.8.270">
    <property type="entry name" value="putative rabgap domain of human tbc1 domain family member 14 like domains"/>
    <property type="match status" value="1"/>
</dbReference>
<evidence type="ECO:0000313" key="5">
    <source>
        <dbReference type="Proteomes" id="UP000019335"/>
    </source>
</evidence>
<dbReference type="OrthoDB" id="27140at2759"/>
<feature type="domain" description="Rab-GAP TBC" evidence="3">
    <location>
        <begin position="69"/>
        <end position="348"/>
    </location>
</feature>
<keyword evidence="1" id="KW-0343">GTPase activation</keyword>
<dbReference type="InterPro" id="IPR000195">
    <property type="entry name" value="Rab-GAP-TBC_dom"/>
</dbReference>
<accession>W7TN55</accession>
<comment type="caution">
    <text evidence="4">The sequence shown here is derived from an EMBL/GenBank/DDBJ whole genome shotgun (WGS) entry which is preliminary data.</text>
</comment>
<name>W7TN55_9STRA</name>
<keyword evidence="5" id="KW-1185">Reference proteome</keyword>
<gene>
    <name evidence="4" type="ORF">Naga_100174g1</name>
</gene>
<feature type="compositionally biased region" description="Pro residues" evidence="2">
    <location>
        <begin position="327"/>
        <end position="348"/>
    </location>
</feature>
<organism evidence="4 5">
    <name type="scientific">Nannochloropsis gaditana</name>
    <dbReference type="NCBI Taxonomy" id="72520"/>
    <lineage>
        <taxon>Eukaryota</taxon>
        <taxon>Sar</taxon>
        <taxon>Stramenopiles</taxon>
        <taxon>Ochrophyta</taxon>
        <taxon>Eustigmatophyceae</taxon>
        <taxon>Eustigmatales</taxon>
        <taxon>Monodopsidaceae</taxon>
        <taxon>Nannochloropsis</taxon>
    </lineage>
</organism>
<dbReference type="Proteomes" id="UP000019335">
    <property type="component" value="Chromosome 6"/>
</dbReference>
<reference evidence="4 5" key="1">
    <citation type="journal article" date="2014" name="Mol. Plant">
        <title>Chromosome Scale Genome Assembly and Transcriptome Profiling of Nannochloropsis gaditana in Nitrogen Depletion.</title>
        <authorList>
            <person name="Corteggiani Carpinelli E."/>
            <person name="Telatin A."/>
            <person name="Vitulo N."/>
            <person name="Forcato C."/>
            <person name="D'Angelo M."/>
            <person name="Schiavon R."/>
            <person name="Vezzi A."/>
            <person name="Giacometti G.M."/>
            <person name="Morosinotto T."/>
            <person name="Valle G."/>
        </authorList>
    </citation>
    <scope>NUCLEOTIDE SEQUENCE [LARGE SCALE GENOMIC DNA]</scope>
    <source>
        <strain evidence="4 5">B-31</strain>
    </source>
</reference>
<evidence type="ECO:0000259" key="3">
    <source>
        <dbReference type="PROSITE" id="PS50086"/>
    </source>
</evidence>
<sequence length="348" mass="38861">MVVNLRSLRVSTGAAGVARHLRYKAILSPLQNANKPTMDDFLGKLADTSTAWDEQQLHVLKSLALERSGLPSHARGLAWRFFLHVLPPTREGGASLARDKLGEWPVRLQAARQQYADWKQQLYPDFTRVSKEGDDDPLSALTAAPKEELTREEVEEGKDGEETTKEGSKDKEGPLRREGSKARKPGAGEGGAWRRYYAGLELLEEVRRDLSRLYPLGVDEAHFTRPKAQEMLLAVLFVWASLHQATSYRQGMHEVAAVLLYVLEAEGGGEGGREGKRVVSGTRMEEFQAPWRISLTRSTGNMTSFSSSIASCWTWSPCTMWRRHPPLRPPPLPPPAPPPLFPPPRRPT</sequence>
<dbReference type="EMBL" id="AZIL01000436">
    <property type="protein sequence ID" value="EWM27482.1"/>
    <property type="molecule type" value="Genomic_DNA"/>
</dbReference>
<dbReference type="InterPro" id="IPR035969">
    <property type="entry name" value="Rab-GAP_TBC_sf"/>
</dbReference>
<dbReference type="PANTHER" id="PTHR22957">
    <property type="entry name" value="TBC1 DOMAIN FAMILY MEMBER GTPASE-ACTIVATING PROTEIN"/>
    <property type="match status" value="1"/>
</dbReference>
<dbReference type="PANTHER" id="PTHR22957:SF337">
    <property type="entry name" value="TBC1 DOMAIN FAMILY MEMBER 5"/>
    <property type="match status" value="1"/>
</dbReference>
<evidence type="ECO:0000256" key="2">
    <source>
        <dbReference type="SAM" id="MobiDB-lite"/>
    </source>
</evidence>
<dbReference type="Pfam" id="PF00566">
    <property type="entry name" value="RabGAP-TBC"/>
    <property type="match status" value="1"/>
</dbReference>
<feature type="region of interest" description="Disordered" evidence="2">
    <location>
        <begin position="129"/>
        <end position="188"/>
    </location>
</feature>
<evidence type="ECO:0000313" key="4">
    <source>
        <dbReference type="EMBL" id="EWM27482.1"/>
    </source>
</evidence>
<dbReference type="AlphaFoldDB" id="W7TN55"/>